<feature type="transmembrane region" description="Helical" evidence="1">
    <location>
        <begin position="12"/>
        <end position="34"/>
    </location>
</feature>
<keyword evidence="1" id="KW-1133">Transmembrane helix</keyword>
<name>A0ABR5A1X1_9BACL</name>
<reference evidence="2 3" key="1">
    <citation type="submission" date="2014-12" db="EMBL/GenBank/DDBJ databases">
        <title>Draft genome sequence of Cohnella kolymensis strain B-2846.</title>
        <authorList>
            <person name="Karlyshev A.V."/>
            <person name="Kudryashova E.B."/>
        </authorList>
    </citation>
    <scope>NUCLEOTIDE SEQUENCE [LARGE SCALE GENOMIC DNA]</scope>
    <source>
        <strain evidence="2 3">VKM B-2846</strain>
    </source>
</reference>
<protein>
    <submittedName>
        <fullName evidence="2">Uncharacterized protein</fullName>
    </submittedName>
</protein>
<keyword evidence="3" id="KW-1185">Reference proteome</keyword>
<dbReference type="EMBL" id="JXAL01000024">
    <property type="protein sequence ID" value="KIL35040.1"/>
    <property type="molecule type" value="Genomic_DNA"/>
</dbReference>
<feature type="transmembrane region" description="Helical" evidence="1">
    <location>
        <begin position="40"/>
        <end position="58"/>
    </location>
</feature>
<keyword evidence="1" id="KW-0472">Membrane</keyword>
<keyword evidence="1" id="KW-0812">Transmembrane</keyword>
<evidence type="ECO:0000313" key="3">
    <source>
        <dbReference type="Proteomes" id="UP000054526"/>
    </source>
</evidence>
<accession>A0ABR5A1X1</accession>
<sequence length="64" mass="7115">MPKLLSDFVSFIVGVVFMLLPELHDVLIVNILGIDSFLKSILNTAGLIILVIFGFKIIKKTLKD</sequence>
<dbReference type="Proteomes" id="UP000054526">
    <property type="component" value="Unassembled WGS sequence"/>
</dbReference>
<organism evidence="2 3">
    <name type="scientific">Cohnella kolymensis</name>
    <dbReference type="NCBI Taxonomy" id="1590652"/>
    <lineage>
        <taxon>Bacteria</taxon>
        <taxon>Bacillati</taxon>
        <taxon>Bacillota</taxon>
        <taxon>Bacilli</taxon>
        <taxon>Bacillales</taxon>
        <taxon>Paenibacillaceae</taxon>
        <taxon>Cohnella</taxon>
    </lineage>
</organism>
<proteinExistence type="predicted"/>
<evidence type="ECO:0000256" key="1">
    <source>
        <dbReference type="SAM" id="Phobius"/>
    </source>
</evidence>
<gene>
    <name evidence="2" type="ORF">SD71_15360</name>
</gene>
<evidence type="ECO:0000313" key="2">
    <source>
        <dbReference type="EMBL" id="KIL35040.1"/>
    </source>
</evidence>
<comment type="caution">
    <text evidence="2">The sequence shown here is derived from an EMBL/GenBank/DDBJ whole genome shotgun (WGS) entry which is preliminary data.</text>
</comment>